<dbReference type="InterPro" id="IPR041215">
    <property type="entry name" value="FlgO_dom"/>
</dbReference>
<proteinExistence type="predicted"/>
<feature type="domain" description="FlgO" evidence="3">
    <location>
        <begin position="113"/>
        <end position="240"/>
    </location>
</feature>
<evidence type="ECO:0000256" key="1">
    <source>
        <dbReference type="SAM" id="MobiDB-lite"/>
    </source>
</evidence>
<dbReference type="OrthoDB" id="5470460at2"/>
<accession>A0A1M7T6E2</accession>
<dbReference type="AlphaFoldDB" id="A0A1M7T6E2"/>
<evidence type="ECO:0000313" key="5">
    <source>
        <dbReference type="Proteomes" id="UP000186469"/>
    </source>
</evidence>
<name>A0A1M7T6E2_9BACT</name>
<feature type="signal peptide" evidence="2">
    <location>
        <begin position="1"/>
        <end position="24"/>
    </location>
</feature>
<evidence type="ECO:0000259" key="3">
    <source>
        <dbReference type="Pfam" id="PF17680"/>
    </source>
</evidence>
<dbReference type="STRING" id="1121455.SAMN02745728_01605"/>
<gene>
    <name evidence="4" type="ORF">SAMN02745728_01605</name>
</gene>
<protein>
    <recommendedName>
        <fullName evidence="3">FlgO domain-containing protein</fullName>
    </recommendedName>
</protein>
<reference evidence="4 5" key="1">
    <citation type="submission" date="2016-12" db="EMBL/GenBank/DDBJ databases">
        <authorList>
            <person name="Song W.-J."/>
            <person name="Kurnit D.M."/>
        </authorList>
    </citation>
    <scope>NUCLEOTIDE SEQUENCE [LARGE SCALE GENOMIC DNA]</scope>
    <source>
        <strain evidence="4 5">DSM 11393</strain>
    </source>
</reference>
<feature type="chain" id="PRO_5012975063" description="FlgO domain-containing protein" evidence="2">
    <location>
        <begin position="25"/>
        <end position="287"/>
    </location>
</feature>
<keyword evidence="2" id="KW-0732">Signal</keyword>
<evidence type="ECO:0000313" key="4">
    <source>
        <dbReference type="EMBL" id="SHN66268.1"/>
    </source>
</evidence>
<dbReference type="RefSeq" id="WP_072697294.1">
    <property type="nucleotide sequence ID" value="NZ_FRDI01000007.1"/>
</dbReference>
<evidence type="ECO:0000256" key="2">
    <source>
        <dbReference type="SAM" id="SignalP"/>
    </source>
</evidence>
<dbReference type="Proteomes" id="UP000186469">
    <property type="component" value="Unassembled WGS sequence"/>
</dbReference>
<keyword evidence="5" id="KW-1185">Reference proteome</keyword>
<sequence length="287" mass="31670">MRSSFLKIMILCSVLMPFNSQVSAQTEVFGSSGQQVQSGDRTQVDPGAVVSTDGSVRAHINGVRTTANIIDRNYTGYFLPDGRGGVLFQPGQEIKPLNPRYIDAREIKLKVRELAEQLTQDLPSSLQNSVILPTAFVTQDNFDMTSSFGRYIAEQLFFEFNQRGMNVKEYRLDKSIRMTEGVGERALSRRKKTKAINRANTLVVVGNYFSTKDAVMLNASLVDGKTQSIIRSANLVFEQTPVSRAMIARRSSSAQAVGVGIRAFPRPAPKQTTPNASSPFDLGQDIH</sequence>
<organism evidence="4 5">
    <name type="scientific">Desulfovibrio litoralis DSM 11393</name>
    <dbReference type="NCBI Taxonomy" id="1121455"/>
    <lineage>
        <taxon>Bacteria</taxon>
        <taxon>Pseudomonadati</taxon>
        <taxon>Thermodesulfobacteriota</taxon>
        <taxon>Desulfovibrionia</taxon>
        <taxon>Desulfovibrionales</taxon>
        <taxon>Desulfovibrionaceae</taxon>
        <taxon>Desulfovibrio</taxon>
    </lineage>
</organism>
<dbReference type="Pfam" id="PF17680">
    <property type="entry name" value="FlgO"/>
    <property type="match status" value="1"/>
</dbReference>
<dbReference type="EMBL" id="FRDI01000007">
    <property type="protein sequence ID" value="SHN66268.1"/>
    <property type="molecule type" value="Genomic_DNA"/>
</dbReference>
<feature type="region of interest" description="Disordered" evidence="1">
    <location>
        <begin position="264"/>
        <end position="287"/>
    </location>
</feature>